<evidence type="ECO:0000256" key="1">
    <source>
        <dbReference type="ARBA" id="ARBA00022679"/>
    </source>
</evidence>
<organism evidence="4 5">
    <name type="scientific">Nonomuraea indica</name>
    <dbReference type="NCBI Taxonomy" id="1581193"/>
    <lineage>
        <taxon>Bacteria</taxon>
        <taxon>Bacillati</taxon>
        <taxon>Actinomycetota</taxon>
        <taxon>Actinomycetes</taxon>
        <taxon>Streptosporangiales</taxon>
        <taxon>Streptosporangiaceae</taxon>
        <taxon>Nonomuraea</taxon>
    </lineage>
</organism>
<evidence type="ECO:0000259" key="3">
    <source>
        <dbReference type="PROSITE" id="PS51186"/>
    </source>
</evidence>
<dbReference type="CDD" id="cd04301">
    <property type="entry name" value="NAT_SF"/>
    <property type="match status" value="1"/>
</dbReference>
<name>A0ABW8AG28_9ACTN</name>
<dbReference type="Proteomes" id="UP001612928">
    <property type="component" value="Unassembled WGS sequence"/>
</dbReference>
<dbReference type="Pfam" id="PF00583">
    <property type="entry name" value="Acetyltransf_1"/>
    <property type="match status" value="1"/>
</dbReference>
<dbReference type="SUPFAM" id="SSF55729">
    <property type="entry name" value="Acyl-CoA N-acyltransferases (Nat)"/>
    <property type="match status" value="1"/>
</dbReference>
<feature type="domain" description="N-acetyltransferase" evidence="3">
    <location>
        <begin position="131"/>
        <end position="267"/>
    </location>
</feature>
<dbReference type="EMBL" id="JBITMB010000013">
    <property type="protein sequence ID" value="MFI7445392.1"/>
    <property type="molecule type" value="Genomic_DNA"/>
</dbReference>
<proteinExistence type="predicted"/>
<comment type="caution">
    <text evidence="4">The sequence shown here is derived from an EMBL/GenBank/DDBJ whole genome shotgun (WGS) entry which is preliminary data.</text>
</comment>
<evidence type="ECO:0000256" key="2">
    <source>
        <dbReference type="ARBA" id="ARBA00023315"/>
    </source>
</evidence>
<keyword evidence="2" id="KW-0012">Acyltransferase</keyword>
<evidence type="ECO:0000313" key="4">
    <source>
        <dbReference type="EMBL" id="MFI7445392.1"/>
    </source>
</evidence>
<gene>
    <name evidence="4" type="ORF">ACIBP5_35955</name>
</gene>
<dbReference type="InterPro" id="IPR050832">
    <property type="entry name" value="Bact_Acetyltransf"/>
</dbReference>
<evidence type="ECO:0000313" key="5">
    <source>
        <dbReference type="Proteomes" id="UP001612928"/>
    </source>
</evidence>
<sequence length="267" mass="28295">MWTFTTDLAAYSRAAEPFLLADPVRNTVPLSVLANLRAGMPADGAYFGWWATDGDGVGGVVFRTPPRPLVVGVMPVEAAAPLVKALPGPIPGVVGRRELVEAVVEAMGVPGTVRAERLYRLDELSVPTVSGRGRLATAAHRAVLTGWHAAFAAEVALDAGDPDEEISRRLARRELFVWEDDGVPVSMAGLSPESGGVCRIGPVYTPPAARRRGYGAAVTAHTCQVALAERCREVVLFTDLANPTSNAIYQSIGFRPVDDHALVTFAG</sequence>
<dbReference type="PROSITE" id="PS51186">
    <property type="entry name" value="GNAT"/>
    <property type="match status" value="1"/>
</dbReference>
<dbReference type="RefSeq" id="WP_397025842.1">
    <property type="nucleotide sequence ID" value="NZ_JBITMB010000013.1"/>
</dbReference>
<reference evidence="4 5" key="1">
    <citation type="submission" date="2024-10" db="EMBL/GenBank/DDBJ databases">
        <title>The Natural Products Discovery Center: Release of the First 8490 Sequenced Strains for Exploring Actinobacteria Biosynthetic Diversity.</title>
        <authorList>
            <person name="Kalkreuter E."/>
            <person name="Kautsar S.A."/>
            <person name="Yang D."/>
            <person name="Bader C.D."/>
            <person name="Teijaro C.N."/>
            <person name="Fluegel L."/>
            <person name="Davis C.M."/>
            <person name="Simpson J.R."/>
            <person name="Lauterbach L."/>
            <person name="Steele A.D."/>
            <person name="Gui C."/>
            <person name="Meng S."/>
            <person name="Li G."/>
            <person name="Viehrig K."/>
            <person name="Ye F."/>
            <person name="Su P."/>
            <person name="Kiefer A.F."/>
            <person name="Nichols A."/>
            <person name="Cepeda A.J."/>
            <person name="Yan W."/>
            <person name="Fan B."/>
            <person name="Jiang Y."/>
            <person name="Adhikari A."/>
            <person name="Zheng C.-J."/>
            <person name="Schuster L."/>
            <person name="Cowan T.M."/>
            <person name="Smanski M.J."/>
            <person name="Chevrette M.G."/>
            <person name="De Carvalho L.P.S."/>
            <person name="Shen B."/>
        </authorList>
    </citation>
    <scope>NUCLEOTIDE SEQUENCE [LARGE SCALE GENOMIC DNA]</scope>
    <source>
        <strain evidence="4 5">NPDC049503</strain>
    </source>
</reference>
<keyword evidence="5" id="KW-1185">Reference proteome</keyword>
<dbReference type="Gene3D" id="3.40.630.30">
    <property type="match status" value="1"/>
</dbReference>
<dbReference type="InterPro" id="IPR016181">
    <property type="entry name" value="Acyl_CoA_acyltransferase"/>
</dbReference>
<dbReference type="InterPro" id="IPR000182">
    <property type="entry name" value="GNAT_dom"/>
</dbReference>
<protein>
    <submittedName>
        <fullName evidence="4">GNAT family N-acetyltransferase</fullName>
    </submittedName>
</protein>
<accession>A0ABW8AG28</accession>
<keyword evidence="1" id="KW-0808">Transferase</keyword>
<dbReference type="PANTHER" id="PTHR43877">
    <property type="entry name" value="AMINOALKYLPHOSPHONATE N-ACETYLTRANSFERASE-RELATED-RELATED"/>
    <property type="match status" value="1"/>
</dbReference>